<dbReference type="SUPFAM" id="SSF48498">
    <property type="entry name" value="Tetracyclin repressor-like, C-terminal domain"/>
    <property type="match status" value="1"/>
</dbReference>
<dbReference type="PANTHER" id="PTHR47506:SF1">
    <property type="entry name" value="HTH-TYPE TRANSCRIPTIONAL REGULATOR YJDC"/>
    <property type="match status" value="1"/>
</dbReference>
<feature type="domain" description="HTH tetR-type" evidence="5">
    <location>
        <begin position="8"/>
        <end position="68"/>
    </location>
</feature>
<evidence type="ECO:0000256" key="3">
    <source>
        <dbReference type="ARBA" id="ARBA00023163"/>
    </source>
</evidence>
<dbReference type="RefSeq" id="WP_183468588.1">
    <property type="nucleotide sequence ID" value="NZ_JACHVU010000005.1"/>
</dbReference>
<sequence length="193" mass="20287">MAVGRPREFDPETVEHAAMRLFWARGFDGVSISDVTAATGVNRRSIYAEFGSKEQLFERATRRYAAGPGGYANRALQEPTARRVAEAMVHGAADAVSGEPRGCLLVGDAPGLAALRDADVHRLAERFAAAHDELPGADTLLLARWIAAVCQGLAVQARSGASRADLHALADLALTGWPGGSGSGDPRGLPSTR</sequence>
<dbReference type="InterPro" id="IPR009057">
    <property type="entry name" value="Homeodomain-like_sf"/>
</dbReference>
<dbReference type="InterPro" id="IPR036271">
    <property type="entry name" value="Tet_transcr_reg_TetR-rel_C_sf"/>
</dbReference>
<dbReference type="PROSITE" id="PS50977">
    <property type="entry name" value="HTH_TETR_2"/>
    <property type="match status" value="1"/>
</dbReference>
<dbReference type="Gene3D" id="1.10.357.10">
    <property type="entry name" value="Tetracycline Repressor, domain 2"/>
    <property type="match status" value="1"/>
</dbReference>
<evidence type="ECO:0000256" key="4">
    <source>
        <dbReference type="PROSITE-ProRule" id="PRU00335"/>
    </source>
</evidence>
<feature type="DNA-binding region" description="H-T-H motif" evidence="4">
    <location>
        <begin position="31"/>
        <end position="50"/>
    </location>
</feature>
<keyword evidence="1" id="KW-0805">Transcription regulation</keyword>
<dbReference type="Gene3D" id="1.10.10.60">
    <property type="entry name" value="Homeodomain-like"/>
    <property type="match status" value="1"/>
</dbReference>
<comment type="caution">
    <text evidence="6">The sequence shown here is derived from an EMBL/GenBank/DDBJ whole genome shotgun (WGS) entry which is preliminary data.</text>
</comment>
<keyword evidence="3" id="KW-0804">Transcription</keyword>
<protein>
    <submittedName>
        <fullName evidence="6">AcrR family transcriptional regulator</fullName>
    </submittedName>
</protein>
<evidence type="ECO:0000256" key="1">
    <source>
        <dbReference type="ARBA" id="ARBA00023015"/>
    </source>
</evidence>
<dbReference type="GO" id="GO:0003677">
    <property type="term" value="F:DNA binding"/>
    <property type="evidence" value="ECO:0007669"/>
    <property type="project" value="UniProtKB-UniRule"/>
</dbReference>
<gene>
    <name evidence="6" type="ORF">FHR72_002665</name>
</gene>
<keyword evidence="7" id="KW-1185">Reference proteome</keyword>
<dbReference type="PRINTS" id="PR00455">
    <property type="entry name" value="HTHTETR"/>
</dbReference>
<keyword evidence="2 4" id="KW-0238">DNA-binding</keyword>
<dbReference type="PANTHER" id="PTHR47506">
    <property type="entry name" value="TRANSCRIPTIONAL REGULATORY PROTEIN"/>
    <property type="match status" value="1"/>
</dbReference>
<dbReference type="InterPro" id="IPR001647">
    <property type="entry name" value="HTH_TetR"/>
</dbReference>
<evidence type="ECO:0000256" key="2">
    <source>
        <dbReference type="ARBA" id="ARBA00023125"/>
    </source>
</evidence>
<evidence type="ECO:0000313" key="6">
    <source>
        <dbReference type="EMBL" id="MBB2991181.1"/>
    </source>
</evidence>
<dbReference type="Proteomes" id="UP000550501">
    <property type="component" value="Unassembled WGS sequence"/>
</dbReference>
<name>A0A839QFI6_MYCIR</name>
<proteinExistence type="predicted"/>
<dbReference type="AlphaFoldDB" id="A0A839QFI6"/>
<dbReference type="EMBL" id="JACHVU010000005">
    <property type="protein sequence ID" value="MBB2991181.1"/>
    <property type="molecule type" value="Genomic_DNA"/>
</dbReference>
<evidence type="ECO:0000259" key="5">
    <source>
        <dbReference type="PROSITE" id="PS50977"/>
    </source>
</evidence>
<dbReference type="Pfam" id="PF00440">
    <property type="entry name" value="TetR_N"/>
    <property type="match status" value="1"/>
</dbReference>
<reference evidence="6 7" key="1">
    <citation type="submission" date="2020-08" db="EMBL/GenBank/DDBJ databases">
        <title>The Agave Microbiome: Exploring the role of microbial communities in plant adaptations to desert environments.</title>
        <authorList>
            <person name="Partida-Martinez L.P."/>
        </authorList>
    </citation>
    <scope>NUCLEOTIDE SEQUENCE [LARGE SCALE GENOMIC DNA]</scope>
    <source>
        <strain evidence="6 7">AT2.18</strain>
    </source>
</reference>
<evidence type="ECO:0000313" key="7">
    <source>
        <dbReference type="Proteomes" id="UP000550501"/>
    </source>
</evidence>
<organism evidence="6 7">
    <name type="scientific">Mycolicibacterium iranicum</name>
    <name type="common">Mycobacterium iranicum</name>
    <dbReference type="NCBI Taxonomy" id="912594"/>
    <lineage>
        <taxon>Bacteria</taxon>
        <taxon>Bacillati</taxon>
        <taxon>Actinomycetota</taxon>
        <taxon>Actinomycetes</taxon>
        <taxon>Mycobacteriales</taxon>
        <taxon>Mycobacteriaceae</taxon>
        <taxon>Mycolicibacterium</taxon>
    </lineage>
</organism>
<accession>A0A839QFI6</accession>
<dbReference type="SUPFAM" id="SSF46689">
    <property type="entry name" value="Homeodomain-like"/>
    <property type="match status" value="1"/>
</dbReference>